<dbReference type="EMBL" id="LFJN01000003">
    <property type="protein sequence ID" value="KPI44774.1"/>
    <property type="molecule type" value="Genomic_DNA"/>
</dbReference>
<dbReference type="PANTHER" id="PTHR13563:SF13">
    <property type="entry name" value="TRNA METHYLTRANSFERASE 10 HOMOLOG A"/>
    <property type="match status" value="1"/>
</dbReference>
<feature type="domain" description="SAM-dependent MTase TRM10-type" evidence="10">
    <location>
        <begin position="144"/>
        <end position="404"/>
    </location>
</feature>
<evidence type="ECO:0000259" key="10">
    <source>
        <dbReference type="PROSITE" id="PS51675"/>
    </source>
</evidence>
<reference evidence="11 12" key="1">
    <citation type="submission" date="2015-06" db="EMBL/GenBank/DDBJ databases">
        <title>Draft genome of the ant-associated black yeast Phialophora attae CBS 131958.</title>
        <authorList>
            <person name="Moreno L.F."/>
            <person name="Stielow B.J."/>
            <person name="de Hoog S."/>
            <person name="Vicente V.A."/>
            <person name="Weiss V.A."/>
            <person name="de Vries M."/>
            <person name="Cruz L.M."/>
            <person name="Souza E.M."/>
        </authorList>
    </citation>
    <scope>NUCLEOTIDE SEQUENCE [LARGE SCALE GENOMIC DNA]</scope>
    <source>
        <strain evidence="11 12">CBS 131958</strain>
    </source>
</reference>
<dbReference type="VEuPathDB" id="FungiDB:AB675_8577"/>
<evidence type="ECO:0000256" key="5">
    <source>
        <dbReference type="ARBA" id="ARBA00022691"/>
    </source>
</evidence>
<gene>
    <name evidence="11" type="ORF">AB675_8577</name>
</gene>
<keyword evidence="12" id="KW-1185">Reference proteome</keyword>
<name>A0A0N1I081_9EURO</name>
<evidence type="ECO:0000256" key="8">
    <source>
        <dbReference type="ARBA" id="ARBA00048434"/>
    </source>
</evidence>
<dbReference type="Gene3D" id="3.40.1280.30">
    <property type="match status" value="1"/>
</dbReference>
<feature type="compositionally biased region" description="Acidic residues" evidence="9">
    <location>
        <begin position="429"/>
        <end position="443"/>
    </location>
</feature>
<comment type="caution">
    <text evidence="11">The sequence shown here is derived from an EMBL/GenBank/DDBJ whole genome shotgun (WGS) entry which is preliminary data.</text>
</comment>
<feature type="compositionally biased region" description="Basic and acidic residues" evidence="9">
    <location>
        <begin position="1"/>
        <end position="14"/>
    </location>
</feature>
<dbReference type="EC" id="2.1.1.221" evidence="1"/>
<proteinExistence type="predicted"/>
<feature type="region of interest" description="Disordered" evidence="9">
    <location>
        <begin position="266"/>
        <end position="305"/>
    </location>
</feature>
<evidence type="ECO:0000313" key="11">
    <source>
        <dbReference type="EMBL" id="KPI44774.1"/>
    </source>
</evidence>
<dbReference type="PANTHER" id="PTHR13563">
    <property type="entry name" value="TRNA (GUANINE-9-) METHYLTRANSFERASE"/>
    <property type="match status" value="1"/>
</dbReference>
<feature type="compositionally biased region" description="Polar residues" evidence="9">
    <location>
        <begin position="66"/>
        <end position="87"/>
    </location>
</feature>
<comment type="catalytic activity">
    <reaction evidence="8">
        <text>guanosine(9) in tRNA + S-adenosyl-L-methionine = N(1)-methylguanosine(9) in tRNA + S-adenosyl-L-homocysteine + H(+)</text>
        <dbReference type="Rhea" id="RHEA:43156"/>
        <dbReference type="Rhea" id="RHEA-COMP:10367"/>
        <dbReference type="Rhea" id="RHEA-COMP:10368"/>
        <dbReference type="ChEBI" id="CHEBI:15378"/>
        <dbReference type="ChEBI" id="CHEBI:57856"/>
        <dbReference type="ChEBI" id="CHEBI:59789"/>
        <dbReference type="ChEBI" id="CHEBI:73542"/>
        <dbReference type="ChEBI" id="CHEBI:74269"/>
        <dbReference type="EC" id="2.1.1.221"/>
    </reaction>
</comment>
<keyword evidence="3 11" id="KW-0489">Methyltransferase</keyword>
<dbReference type="AlphaFoldDB" id="A0A0N1I081"/>
<keyword evidence="4 11" id="KW-0808">Transferase</keyword>
<feature type="region of interest" description="Disordered" evidence="9">
    <location>
        <begin position="401"/>
        <end position="501"/>
    </location>
</feature>
<sequence length="501" mass="54677">MEERDVAEESERPAKIRKRSHPSGAEQPAALRRNSSSDIDSQEIIVSDEGSSRDGESKQAEPPTVAQDSTPGPENGTTTTTKPLSKNQLKKQKRRDEWEAGRDFRKAKRKQKTKEKRQRKKLANEEAALATANGTSPPDPTLFQPRKPRNPVQLPITLIIDCGFDELMMEKEYISLGSQLTRAYSDNSRSTLQAHLAVSGWGGRLKERFDTVLSGHYKQWRGMTFHEEGFVEVAEQAKGWMEGADGAKGRNPLKGAFARYAVEAEAANKEDPNEQTGVDSEASGEVNGHEESTSTAGPSVPLPPRETIYLTADSPHTLTHLHPYSTYIIGGIVDKNRHKSLCYNLALSKGIKTAKLPIGEFMQLQSRSVLATNHVVEIMLRWLENGGDWGAALQQVMPKRKGAVLTKKEKRAKRKEHGSTGPAKAGGAVEDDESNDEGADEDKGDVVNGDSDAEDDEQETEEADAHDRAGSHAAAGGVESAASITVDQPEGTIDRTFSSSS</sequence>
<evidence type="ECO:0000313" key="12">
    <source>
        <dbReference type="Proteomes" id="UP000038010"/>
    </source>
</evidence>
<evidence type="ECO:0000256" key="2">
    <source>
        <dbReference type="ARBA" id="ARBA00020451"/>
    </source>
</evidence>
<feature type="compositionally biased region" description="Basic and acidic residues" evidence="9">
    <location>
        <begin position="50"/>
        <end position="59"/>
    </location>
</feature>
<evidence type="ECO:0000256" key="4">
    <source>
        <dbReference type="ARBA" id="ARBA00022679"/>
    </source>
</evidence>
<feature type="compositionally biased region" description="Basic and acidic residues" evidence="9">
    <location>
        <begin position="94"/>
        <end position="104"/>
    </location>
</feature>
<dbReference type="STRING" id="1664694.A0A0N1I081"/>
<organism evidence="11 12">
    <name type="scientific">Cyphellophora attinorum</name>
    <dbReference type="NCBI Taxonomy" id="1664694"/>
    <lineage>
        <taxon>Eukaryota</taxon>
        <taxon>Fungi</taxon>
        <taxon>Dikarya</taxon>
        <taxon>Ascomycota</taxon>
        <taxon>Pezizomycotina</taxon>
        <taxon>Eurotiomycetes</taxon>
        <taxon>Chaetothyriomycetidae</taxon>
        <taxon>Chaetothyriales</taxon>
        <taxon>Cyphellophoraceae</taxon>
        <taxon>Cyphellophora</taxon>
    </lineage>
</organism>
<dbReference type="GO" id="GO:0002939">
    <property type="term" value="P:tRNA N1-guanine methylation"/>
    <property type="evidence" value="ECO:0007669"/>
    <property type="project" value="TreeGrafter"/>
</dbReference>
<dbReference type="GeneID" id="28740913"/>
<dbReference type="InterPro" id="IPR028564">
    <property type="entry name" value="MT_TRM10-typ"/>
</dbReference>
<dbReference type="InterPro" id="IPR038459">
    <property type="entry name" value="MT_TRM10-typ_sf"/>
</dbReference>
<dbReference type="PROSITE" id="PS51675">
    <property type="entry name" value="SAM_MT_TRM10"/>
    <property type="match status" value="1"/>
</dbReference>
<feature type="region of interest" description="Disordered" evidence="9">
    <location>
        <begin position="1"/>
        <end position="148"/>
    </location>
</feature>
<dbReference type="Proteomes" id="UP000038010">
    <property type="component" value="Unassembled WGS sequence"/>
</dbReference>
<dbReference type="GO" id="GO:0000049">
    <property type="term" value="F:tRNA binding"/>
    <property type="evidence" value="ECO:0007669"/>
    <property type="project" value="TreeGrafter"/>
</dbReference>
<evidence type="ECO:0000256" key="1">
    <source>
        <dbReference type="ARBA" id="ARBA00012797"/>
    </source>
</evidence>
<dbReference type="GO" id="GO:0005634">
    <property type="term" value="C:nucleus"/>
    <property type="evidence" value="ECO:0007669"/>
    <property type="project" value="TreeGrafter"/>
</dbReference>
<evidence type="ECO:0000256" key="6">
    <source>
        <dbReference type="ARBA" id="ARBA00031792"/>
    </source>
</evidence>
<dbReference type="GO" id="GO:0052905">
    <property type="term" value="F:tRNA (guanosine(9)-N1)-methyltransferase activity"/>
    <property type="evidence" value="ECO:0007669"/>
    <property type="project" value="UniProtKB-EC"/>
</dbReference>
<evidence type="ECO:0000256" key="7">
    <source>
        <dbReference type="ARBA" id="ARBA00032166"/>
    </source>
</evidence>
<keyword evidence="5" id="KW-0949">S-adenosyl-L-methionine</keyword>
<dbReference type="CDD" id="cd18089">
    <property type="entry name" value="SPOUT_Trm10-like"/>
    <property type="match status" value="1"/>
</dbReference>
<dbReference type="OrthoDB" id="278300at2759"/>
<dbReference type="RefSeq" id="XP_018004737.1">
    <property type="nucleotide sequence ID" value="XM_018149033.1"/>
</dbReference>
<dbReference type="InterPro" id="IPR007356">
    <property type="entry name" value="tRNA_m1G_MeTrfase_euk"/>
</dbReference>
<feature type="compositionally biased region" description="Low complexity" evidence="9">
    <location>
        <begin position="125"/>
        <end position="135"/>
    </location>
</feature>
<evidence type="ECO:0000256" key="9">
    <source>
        <dbReference type="SAM" id="MobiDB-lite"/>
    </source>
</evidence>
<evidence type="ECO:0000256" key="3">
    <source>
        <dbReference type="ARBA" id="ARBA00022603"/>
    </source>
</evidence>
<feature type="compositionally biased region" description="Acidic residues" evidence="9">
    <location>
        <begin position="451"/>
        <end position="462"/>
    </location>
</feature>
<feature type="compositionally biased region" description="Basic residues" evidence="9">
    <location>
        <begin position="401"/>
        <end position="416"/>
    </location>
</feature>
<protein>
    <recommendedName>
        <fullName evidence="2">tRNA (guanine(9)-N1)-methyltransferase</fullName>
        <ecNumber evidence="1">2.1.1.221</ecNumber>
    </recommendedName>
    <alternativeName>
        <fullName evidence="7">tRNA methyltransferase 10</fullName>
    </alternativeName>
    <alternativeName>
        <fullName evidence="6">tRNA(m1G9)-methyltransferase</fullName>
    </alternativeName>
</protein>
<accession>A0A0N1I081</accession>
<feature type="compositionally biased region" description="Basic residues" evidence="9">
    <location>
        <begin position="105"/>
        <end position="121"/>
    </location>
</feature>